<evidence type="ECO:0000259" key="14">
    <source>
        <dbReference type="SMART" id="SM00642"/>
    </source>
</evidence>
<dbReference type="InterPro" id="IPR006407">
    <property type="entry name" value="GlgB"/>
</dbReference>
<dbReference type="EC" id="2.4.1.18" evidence="5 12"/>
<dbReference type="RefSeq" id="WP_262397962.1">
    <property type="nucleotide sequence ID" value="NZ_JACRTC010000005.1"/>
</dbReference>
<keyword evidence="8" id="KW-0808">Transferase</keyword>
<evidence type="ECO:0000256" key="5">
    <source>
        <dbReference type="ARBA" id="ARBA00012541"/>
    </source>
</evidence>
<dbReference type="EMBL" id="JACRTC010000005">
    <property type="protein sequence ID" value="MBC8570870.1"/>
    <property type="molecule type" value="Genomic_DNA"/>
</dbReference>
<dbReference type="InterPro" id="IPR013780">
    <property type="entry name" value="Glyco_hydro_b"/>
</dbReference>
<evidence type="ECO:0000256" key="3">
    <source>
        <dbReference type="ARBA" id="ARBA00004964"/>
    </source>
</evidence>
<evidence type="ECO:0000256" key="4">
    <source>
        <dbReference type="ARBA" id="ARBA00009000"/>
    </source>
</evidence>
<dbReference type="InterPro" id="IPR017853">
    <property type="entry name" value="GH"/>
</dbReference>
<dbReference type="InterPro" id="IPR006047">
    <property type="entry name" value="GH13_cat_dom"/>
</dbReference>
<dbReference type="GO" id="GO:0043169">
    <property type="term" value="F:cation binding"/>
    <property type="evidence" value="ECO:0007669"/>
    <property type="project" value="InterPro"/>
</dbReference>
<evidence type="ECO:0000256" key="2">
    <source>
        <dbReference type="ARBA" id="ARBA00002953"/>
    </source>
</evidence>
<sequence length="608" mass="70166">MALDSFALSTYLHGASQTGYEIFGAHLCREDGQEGARFTVYAPNAARVELIGAFNDWNGWGMKREGSGVWSAFVGGAKAGDLYKYRITTADGEVYDRADPFAFSCERRPNTASIVCGMEGFSWGDGAWMEKREKNYNAPLNIYEVHAGSWKQKNALEDGRFLNYEELAAELIPYVREMGYTHIELMPLTEYPFDGSWGYQVTGYFAPTSRYGTPEQLMRLIDACHQAGIGVILDFVPLHFVRDFFALHLFDGGFLYESDFEDRRYSQWGTALFDFTKPHVLSFLMSSIDFWLSRYHFDGVRYDAVSNLLYHDGDPGRGVNEAGVWFLRSCNFAISQRHPTAMLIAEDSSECLKVTAPVVYGGMGFDYKWSLGWMHDTLDYFALPPLDRERHRGKFVHSMSYFYQDIFILPFSHDEVVHGKRTIIDKLYGDYGQKFDQLRCLYLYMMTHPGKKLNFMGNELAEFKEWDEDQELGWNLLTYPAHDAFWRYFRRLQHLYREEKTLFQEDYNAMGFRWVDQGERYPALFAYERSTLDEKIYVVLNLSDRPAHNYMLGVGRPGEYEVLLDTAEPQYGGKGSMEKVLRTKERGPIQCGVDLMMQPFSGCMIKAK</sequence>
<name>A0A926IC92_9FIRM</name>
<evidence type="ECO:0000256" key="11">
    <source>
        <dbReference type="ARBA" id="ARBA00023277"/>
    </source>
</evidence>
<dbReference type="SUPFAM" id="SSF81296">
    <property type="entry name" value="E set domains"/>
    <property type="match status" value="1"/>
</dbReference>
<dbReference type="PANTHER" id="PTHR43651:SF3">
    <property type="entry name" value="1,4-ALPHA-GLUCAN-BRANCHING ENZYME"/>
    <property type="match status" value="1"/>
</dbReference>
<dbReference type="AlphaFoldDB" id="A0A926IC92"/>
<dbReference type="InterPro" id="IPR014756">
    <property type="entry name" value="Ig_E-set"/>
</dbReference>
<accession>A0A926IC92</accession>
<dbReference type="InterPro" id="IPR013783">
    <property type="entry name" value="Ig-like_fold"/>
</dbReference>
<dbReference type="GO" id="GO:0004553">
    <property type="term" value="F:hydrolase activity, hydrolyzing O-glycosyl compounds"/>
    <property type="evidence" value="ECO:0007669"/>
    <property type="project" value="InterPro"/>
</dbReference>
<gene>
    <name evidence="15" type="primary">glgB</name>
    <name evidence="15" type="ORF">H8709_08520</name>
</gene>
<keyword evidence="9" id="KW-0136">Cellulose degradation</keyword>
<dbReference type="NCBIfam" id="NF008967">
    <property type="entry name" value="PRK12313.1"/>
    <property type="match status" value="1"/>
</dbReference>
<comment type="pathway">
    <text evidence="3">Glycan biosynthesis; glycogen biosynthesis.</text>
</comment>
<dbReference type="SUPFAM" id="SSF51445">
    <property type="entry name" value="(Trans)glycosidases"/>
    <property type="match status" value="1"/>
</dbReference>
<dbReference type="PANTHER" id="PTHR43651">
    <property type="entry name" value="1,4-ALPHA-GLUCAN-BRANCHING ENZYME"/>
    <property type="match status" value="1"/>
</dbReference>
<protein>
    <recommendedName>
        <fullName evidence="5 12">1,4-alpha-glucan branching enzyme</fullName>
        <ecNumber evidence="5 12">2.4.1.18</ecNumber>
    </recommendedName>
</protein>
<dbReference type="Pfam" id="PF02922">
    <property type="entry name" value="CBM_48"/>
    <property type="match status" value="1"/>
</dbReference>
<dbReference type="GO" id="GO:0005829">
    <property type="term" value="C:cytosol"/>
    <property type="evidence" value="ECO:0007669"/>
    <property type="project" value="TreeGrafter"/>
</dbReference>
<dbReference type="SMART" id="SM00642">
    <property type="entry name" value="Aamy"/>
    <property type="match status" value="1"/>
</dbReference>
<evidence type="ECO:0000256" key="1">
    <source>
        <dbReference type="ARBA" id="ARBA00000826"/>
    </source>
</evidence>
<dbReference type="Gene3D" id="3.20.20.80">
    <property type="entry name" value="Glycosidases"/>
    <property type="match status" value="1"/>
</dbReference>
<evidence type="ECO:0000256" key="12">
    <source>
        <dbReference type="NCBIfam" id="TIGR01515"/>
    </source>
</evidence>
<keyword evidence="9" id="KW-0624">Polysaccharide degradation</keyword>
<dbReference type="InterPro" id="IPR006048">
    <property type="entry name" value="A-amylase/branching_C"/>
</dbReference>
<evidence type="ECO:0000256" key="13">
    <source>
        <dbReference type="PIRSR" id="PIRSR000463-1"/>
    </source>
</evidence>
<organism evidence="15 16">
    <name type="scientific">Zongyangia hominis</name>
    <dbReference type="NCBI Taxonomy" id="2763677"/>
    <lineage>
        <taxon>Bacteria</taxon>
        <taxon>Bacillati</taxon>
        <taxon>Bacillota</taxon>
        <taxon>Clostridia</taxon>
        <taxon>Eubacteriales</taxon>
        <taxon>Oscillospiraceae</taxon>
        <taxon>Zongyangia</taxon>
    </lineage>
</organism>
<evidence type="ECO:0000256" key="7">
    <source>
        <dbReference type="ARBA" id="ARBA00022676"/>
    </source>
</evidence>
<evidence type="ECO:0000256" key="10">
    <source>
        <dbReference type="ARBA" id="ARBA00023056"/>
    </source>
</evidence>
<keyword evidence="11" id="KW-0119">Carbohydrate metabolism</keyword>
<feature type="active site" description="Nucleophile" evidence="13">
    <location>
        <position position="303"/>
    </location>
</feature>
<keyword evidence="16" id="KW-1185">Reference proteome</keyword>
<dbReference type="CDD" id="cd11322">
    <property type="entry name" value="AmyAc_Glg_BE"/>
    <property type="match status" value="1"/>
</dbReference>
<evidence type="ECO:0000256" key="8">
    <source>
        <dbReference type="ARBA" id="ARBA00022679"/>
    </source>
</evidence>
<dbReference type="GO" id="GO:0003844">
    <property type="term" value="F:1,4-alpha-glucan branching enzyme activity"/>
    <property type="evidence" value="ECO:0007669"/>
    <property type="project" value="UniProtKB-UniRule"/>
</dbReference>
<evidence type="ECO:0000256" key="9">
    <source>
        <dbReference type="ARBA" id="ARBA00023001"/>
    </source>
</evidence>
<proteinExistence type="inferred from homology"/>
<evidence type="ECO:0000256" key="6">
    <source>
        <dbReference type="ARBA" id="ARBA00022600"/>
    </source>
</evidence>
<dbReference type="Pfam" id="PF02806">
    <property type="entry name" value="Alpha-amylase_C"/>
    <property type="match status" value="1"/>
</dbReference>
<dbReference type="InterPro" id="IPR004193">
    <property type="entry name" value="Glyco_hydro_13_N"/>
</dbReference>
<comment type="similarity">
    <text evidence="4">Belongs to the glycosyl hydrolase 13 family. GlgB subfamily.</text>
</comment>
<dbReference type="GO" id="GO:0005978">
    <property type="term" value="P:glycogen biosynthetic process"/>
    <property type="evidence" value="ECO:0007669"/>
    <property type="project" value="UniProtKB-UniRule"/>
</dbReference>
<dbReference type="Gene3D" id="2.60.40.1180">
    <property type="entry name" value="Golgi alpha-mannosidase II"/>
    <property type="match status" value="1"/>
</dbReference>
<comment type="caution">
    <text evidence="15">The sequence shown here is derived from an EMBL/GenBank/DDBJ whole genome shotgun (WGS) entry which is preliminary data.</text>
</comment>
<comment type="catalytic activity">
    <reaction evidence="1">
        <text>Transfers a segment of a (1-&gt;4)-alpha-D-glucan chain to a primary hydroxy group in a similar glucan chain.</text>
        <dbReference type="EC" id="2.4.1.18"/>
    </reaction>
</comment>
<feature type="active site" description="Proton donor" evidence="13">
    <location>
        <position position="346"/>
    </location>
</feature>
<dbReference type="SUPFAM" id="SSF51011">
    <property type="entry name" value="Glycosyl hydrolase domain"/>
    <property type="match status" value="1"/>
</dbReference>
<keyword evidence="10" id="KW-0320">Glycogen biosynthesis</keyword>
<dbReference type="CDD" id="cd02855">
    <property type="entry name" value="E_set_GBE_prok_N"/>
    <property type="match status" value="1"/>
</dbReference>
<reference evidence="15" key="1">
    <citation type="submission" date="2020-08" db="EMBL/GenBank/DDBJ databases">
        <title>Genome public.</title>
        <authorList>
            <person name="Liu C."/>
            <person name="Sun Q."/>
        </authorList>
    </citation>
    <scope>NUCLEOTIDE SEQUENCE</scope>
    <source>
        <strain evidence="15">NSJ-54</strain>
    </source>
</reference>
<dbReference type="GO" id="GO:0030245">
    <property type="term" value="P:cellulose catabolic process"/>
    <property type="evidence" value="ECO:0007669"/>
    <property type="project" value="UniProtKB-KW"/>
</dbReference>
<dbReference type="Gene3D" id="2.60.40.10">
    <property type="entry name" value="Immunoglobulins"/>
    <property type="match status" value="1"/>
</dbReference>
<dbReference type="Pfam" id="PF00128">
    <property type="entry name" value="Alpha-amylase"/>
    <property type="match status" value="1"/>
</dbReference>
<dbReference type="Proteomes" id="UP000660861">
    <property type="component" value="Unassembled WGS sequence"/>
</dbReference>
<feature type="domain" description="Glycosyl hydrolase family 13 catalytic" evidence="14">
    <location>
        <begin position="144"/>
        <end position="513"/>
    </location>
</feature>
<dbReference type="InterPro" id="IPR037439">
    <property type="entry name" value="Branching_enzy"/>
</dbReference>
<keyword evidence="6" id="KW-0321">Glycogen metabolism</keyword>
<comment type="function">
    <text evidence="2">Catalyzes the formation of the alpha-1,6-glucosidic linkages in glycogen by scission of a 1,4-alpha-linked oligosaccharide from growing alpha-1,4-glucan chains and the subsequent attachment of the oligosaccharide to the alpha-1,6 position.</text>
</comment>
<dbReference type="InterPro" id="IPR044143">
    <property type="entry name" value="GlgB_N_E_set_prok"/>
</dbReference>
<keyword evidence="7" id="KW-0328">Glycosyltransferase</keyword>
<evidence type="ECO:0000313" key="16">
    <source>
        <dbReference type="Proteomes" id="UP000660861"/>
    </source>
</evidence>
<dbReference type="NCBIfam" id="TIGR01515">
    <property type="entry name" value="branching_enzym"/>
    <property type="match status" value="1"/>
</dbReference>
<dbReference type="PIRSF" id="PIRSF000463">
    <property type="entry name" value="GlgB"/>
    <property type="match status" value="1"/>
</dbReference>
<evidence type="ECO:0000313" key="15">
    <source>
        <dbReference type="EMBL" id="MBC8570870.1"/>
    </source>
</evidence>